<protein>
    <submittedName>
        <fullName evidence="6">RNA polymerase sigma factor RpoE</fullName>
    </submittedName>
</protein>
<dbReference type="PANTHER" id="PTHR43133:SF8">
    <property type="entry name" value="RNA POLYMERASE SIGMA FACTOR HI_1459-RELATED"/>
    <property type="match status" value="1"/>
</dbReference>
<keyword evidence="4" id="KW-0804">Transcription</keyword>
<dbReference type="EMBL" id="SJPW01000001">
    <property type="protein sequence ID" value="TWU60503.1"/>
    <property type="molecule type" value="Genomic_DNA"/>
</dbReference>
<keyword evidence="3" id="KW-0238">DNA-binding</keyword>
<evidence type="ECO:0000256" key="1">
    <source>
        <dbReference type="ARBA" id="ARBA00023015"/>
    </source>
</evidence>
<feature type="domain" description="RNA polymerase sigma-70 region 2" evidence="5">
    <location>
        <begin position="30"/>
        <end position="97"/>
    </location>
</feature>
<dbReference type="GO" id="GO:0006352">
    <property type="term" value="P:DNA-templated transcription initiation"/>
    <property type="evidence" value="ECO:0007669"/>
    <property type="project" value="InterPro"/>
</dbReference>
<dbReference type="Proteomes" id="UP000318288">
    <property type="component" value="Unassembled WGS sequence"/>
</dbReference>
<comment type="caution">
    <text evidence="6">The sequence shown here is derived from an EMBL/GenBank/DDBJ whole genome shotgun (WGS) entry which is preliminary data.</text>
</comment>
<keyword evidence="7" id="KW-1185">Reference proteome</keyword>
<accession>A0A5C6FIU0</accession>
<evidence type="ECO:0000256" key="4">
    <source>
        <dbReference type="ARBA" id="ARBA00023163"/>
    </source>
</evidence>
<dbReference type="PANTHER" id="PTHR43133">
    <property type="entry name" value="RNA POLYMERASE ECF-TYPE SIGMA FACTO"/>
    <property type="match status" value="1"/>
</dbReference>
<proteinExistence type="predicted"/>
<dbReference type="InterPro" id="IPR007627">
    <property type="entry name" value="RNA_pol_sigma70_r2"/>
</dbReference>
<reference evidence="6 7" key="1">
    <citation type="submission" date="2019-02" db="EMBL/GenBank/DDBJ databases">
        <title>Deep-cultivation of Planctomycetes and their phenomic and genomic characterization uncovers novel biology.</title>
        <authorList>
            <person name="Wiegand S."/>
            <person name="Jogler M."/>
            <person name="Boedeker C."/>
            <person name="Pinto D."/>
            <person name="Vollmers J."/>
            <person name="Rivas-Marin E."/>
            <person name="Kohn T."/>
            <person name="Peeters S.H."/>
            <person name="Heuer A."/>
            <person name="Rast P."/>
            <person name="Oberbeckmann S."/>
            <person name="Bunk B."/>
            <person name="Jeske O."/>
            <person name="Meyerdierks A."/>
            <person name="Storesund J.E."/>
            <person name="Kallscheuer N."/>
            <person name="Luecker S."/>
            <person name="Lage O.M."/>
            <person name="Pohl T."/>
            <person name="Merkel B.J."/>
            <person name="Hornburger P."/>
            <person name="Mueller R.-W."/>
            <person name="Bruemmer F."/>
            <person name="Labrenz M."/>
            <person name="Spormann A.M."/>
            <person name="Op Den Camp H."/>
            <person name="Overmann J."/>
            <person name="Amann R."/>
            <person name="Jetten M.S.M."/>
            <person name="Mascher T."/>
            <person name="Medema M.H."/>
            <person name="Devos D.P."/>
            <person name="Kaster A.-K."/>
            <person name="Ovreas L."/>
            <person name="Rohde M."/>
            <person name="Galperin M.Y."/>
            <person name="Jogler C."/>
        </authorList>
    </citation>
    <scope>NUCLEOTIDE SEQUENCE [LARGE SCALE GENOMIC DNA]</scope>
    <source>
        <strain evidence="6 7">Poly51</strain>
    </source>
</reference>
<dbReference type="InterPro" id="IPR039425">
    <property type="entry name" value="RNA_pol_sigma-70-like"/>
</dbReference>
<keyword evidence="1" id="KW-0805">Transcription regulation</keyword>
<keyword evidence="2" id="KW-0731">Sigma factor</keyword>
<dbReference type="GO" id="GO:0003677">
    <property type="term" value="F:DNA binding"/>
    <property type="evidence" value="ECO:0007669"/>
    <property type="project" value="UniProtKB-KW"/>
</dbReference>
<name>A0A5C6FIU0_9BACT</name>
<evidence type="ECO:0000313" key="7">
    <source>
        <dbReference type="Proteomes" id="UP000318288"/>
    </source>
</evidence>
<dbReference type="NCBIfam" id="TIGR02937">
    <property type="entry name" value="sigma70-ECF"/>
    <property type="match status" value="1"/>
</dbReference>
<dbReference type="AlphaFoldDB" id="A0A5C6FIU0"/>
<dbReference type="InterPro" id="IPR013325">
    <property type="entry name" value="RNA_pol_sigma_r2"/>
</dbReference>
<dbReference type="GO" id="GO:0016987">
    <property type="term" value="F:sigma factor activity"/>
    <property type="evidence" value="ECO:0007669"/>
    <property type="project" value="UniProtKB-KW"/>
</dbReference>
<evidence type="ECO:0000259" key="5">
    <source>
        <dbReference type="Pfam" id="PF04542"/>
    </source>
</evidence>
<sequence>MNAPDAPETRLSLLFRVGDGDDQAAWDEFVQIYHPVIYRTARYKGLQDADAMDVAQTVLMSVGRALAKRPHDPSRARFRTWLNTVTRNAAINALRGKTLDRGTGDSGVQAMLNAAEAKPLDDGDVLEREYQKELFRTAARLVQPEFAGDTWQAFWRTTVDGEPIADVALDLGKQPGSVYAARSRIIRRLKQEIERLG</sequence>
<evidence type="ECO:0000256" key="3">
    <source>
        <dbReference type="ARBA" id="ARBA00023125"/>
    </source>
</evidence>
<dbReference type="OrthoDB" id="258490at2"/>
<dbReference type="Gene3D" id="1.10.1740.10">
    <property type="match status" value="1"/>
</dbReference>
<gene>
    <name evidence="6" type="ORF">Poly51_07790</name>
</gene>
<dbReference type="RefSeq" id="WP_146454359.1">
    <property type="nucleotide sequence ID" value="NZ_SJPW01000001.1"/>
</dbReference>
<organism evidence="6 7">
    <name type="scientific">Rubripirellula tenax</name>
    <dbReference type="NCBI Taxonomy" id="2528015"/>
    <lineage>
        <taxon>Bacteria</taxon>
        <taxon>Pseudomonadati</taxon>
        <taxon>Planctomycetota</taxon>
        <taxon>Planctomycetia</taxon>
        <taxon>Pirellulales</taxon>
        <taxon>Pirellulaceae</taxon>
        <taxon>Rubripirellula</taxon>
    </lineage>
</organism>
<evidence type="ECO:0000256" key="2">
    <source>
        <dbReference type="ARBA" id="ARBA00023082"/>
    </source>
</evidence>
<dbReference type="SUPFAM" id="SSF88946">
    <property type="entry name" value="Sigma2 domain of RNA polymerase sigma factors"/>
    <property type="match status" value="1"/>
</dbReference>
<dbReference type="InterPro" id="IPR014284">
    <property type="entry name" value="RNA_pol_sigma-70_dom"/>
</dbReference>
<evidence type="ECO:0000313" key="6">
    <source>
        <dbReference type="EMBL" id="TWU60503.1"/>
    </source>
</evidence>
<dbReference type="Pfam" id="PF04542">
    <property type="entry name" value="Sigma70_r2"/>
    <property type="match status" value="1"/>
</dbReference>